<evidence type="ECO:0000256" key="2">
    <source>
        <dbReference type="ARBA" id="ARBA00022692"/>
    </source>
</evidence>
<evidence type="ECO:0000256" key="3">
    <source>
        <dbReference type="ARBA" id="ARBA00022989"/>
    </source>
</evidence>
<dbReference type="InterPro" id="IPR014743">
    <property type="entry name" value="Cl-channel_core"/>
</dbReference>
<feature type="transmembrane region" description="Helical" evidence="5">
    <location>
        <begin position="356"/>
        <end position="376"/>
    </location>
</feature>
<keyword evidence="7" id="KW-1185">Reference proteome</keyword>
<evidence type="ECO:0000256" key="4">
    <source>
        <dbReference type="ARBA" id="ARBA00023136"/>
    </source>
</evidence>
<keyword evidence="2 5" id="KW-0812">Transmembrane</keyword>
<protein>
    <submittedName>
        <fullName evidence="6">H+/Cl-antiporter ClcA</fullName>
    </submittedName>
</protein>
<accession>A0A2A9EXU2</accession>
<keyword evidence="4 5" id="KW-0472">Membrane</keyword>
<feature type="transmembrane region" description="Helical" evidence="5">
    <location>
        <begin position="201"/>
        <end position="225"/>
    </location>
</feature>
<name>A0A2A9EXU2_9MICO</name>
<gene>
    <name evidence="6" type="ORF">ATJ88_2006</name>
</gene>
<dbReference type="Proteomes" id="UP000224130">
    <property type="component" value="Unassembled WGS sequence"/>
</dbReference>
<feature type="transmembrane region" description="Helical" evidence="5">
    <location>
        <begin position="325"/>
        <end position="344"/>
    </location>
</feature>
<dbReference type="Pfam" id="PF00654">
    <property type="entry name" value="Voltage_CLC"/>
    <property type="match status" value="1"/>
</dbReference>
<dbReference type="PANTHER" id="PTHR43427">
    <property type="entry name" value="CHLORIDE CHANNEL PROTEIN CLC-E"/>
    <property type="match status" value="1"/>
</dbReference>
<proteinExistence type="predicted"/>
<evidence type="ECO:0000313" key="6">
    <source>
        <dbReference type="EMBL" id="PFG43321.1"/>
    </source>
</evidence>
<dbReference type="GO" id="GO:0015108">
    <property type="term" value="F:chloride transmembrane transporter activity"/>
    <property type="evidence" value="ECO:0007669"/>
    <property type="project" value="InterPro"/>
</dbReference>
<feature type="transmembrane region" description="Helical" evidence="5">
    <location>
        <begin position="415"/>
        <end position="434"/>
    </location>
</feature>
<comment type="subcellular location">
    <subcellularLocation>
        <location evidence="1">Membrane</location>
        <topology evidence="1">Multi-pass membrane protein</topology>
    </subcellularLocation>
</comment>
<evidence type="ECO:0000256" key="1">
    <source>
        <dbReference type="ARBA" id="ARBA00004141"/>
    </source>
</evidence>
<dbReference type="GO" id="GO:0016020">
    <property type="term" value="C:membrane"/>
    <property type="evidence" value="ECO:0007669"/>
    <property type="project" value="UniProtKB-SubCell"/>
</dbReference>
<feature type="transmembrane region" description="Helical" evidence="5">
    <location>
        <begin position="246"/>
        <end position="267"/>
    </location>
</feature>
<feature type="transmembrane region" description="Helical" evidence="5">
    <location>
        <begin position="282"/>
        <end position="304"/>
    </location>
</feature>
<feature type="transmembrane region" description="Helical" evidence="5">
    <location>
        <begin position="163"/>
        <end position="189"/>
    </location>
</feature>
<feature type="transmembrane region" description="Helical" evidence="5">
    <location>
        <begin position="388"/>
        <end position="409"/>
    </location>
</feature>
<dbReference type="InterPro" id="IPR050368">
    <property type="entry name" value="ClC-type_chloride_channel"/>
</dbReference>
<dbReference type="PRINTS" id="PR00762">
    <property type="entry name" value="CLCHANNEL"/>
</dbReference>
<dbReference type="AlphaFoldDB" id="A0A2A9EXU2"/>
<dbReference type="RefSeq" id="WP_211287495.1">
    <property type="nucleotide sequence ID" value="NZ_PDJJ01000001.1"/>
</dbReference>
<organism evidence="6 7">
    <name type="scientific">Isoptericola jiangsuensis</name>
    <dbReference type="NCBI Taxonomy" id="548579"/>
    <lineage>
        <taxon>Bacteria</taxon>
        <taxon>Bacillati</taxon>
        <taxon>Actinomycetota</taxon>
        <taxon>Actinomycetes</taxon>
        <taxon>Micrococcales</taxon>
        <taxon>Promicromonosporaceae</taxon>
        <taxon>Isoptericola</taxon>
    </lineage>
</organism>
<evidence type="ECO:0000256" key="5">
    <source>
        <dbReference type="SAM" id="Phobius"/>
    </source>
</evidence>
<keyword evidence="3 5" id="KW-1133">Transmembrane helix</keyword>
<dbReference type="EMBL" id="PDJJ01000001">
    <property type="protein sequence ID" value="PFG43321.1"/>
    <property type="molecule type" value="Genomic_DNA"/>
</dbReference>
<dbReference type="CDD" id="cd00400">
    <property type="entry name" value="Voltage_gated_ClC"/>
    <property type="match status" value="1"/>
</dbReference>
<feature type="transmembrane region" description="Helical" evidence="5">
    <location>
        <begin position="74"/>
        <end position="95"/>
    </location>
</feature>
<sequence length="453" mass="45885">MTQDAAAEPAEQDPLSAEQRVARERGYLRLLLLAAGVGIPVSLVAFGFLALLHWMEHAVWEQLPEALGMDVAPWWYALPWLALGGVLVGVAVRWLPGHGGHVPIDGLSIAPVPARFVPGILLAALGGLPLGAVLGPEAPLLALGCAFAMIFVRPVARLEDPTAIGLVTAAGASAALAAIFGSPLIAAVFVLEAAGIAGPRLARVVLPCLLSSGVGALVFTGLGHWTGFGISSLALPEIDAPERLDLADVLWTLPLALVIAVGVRFVFRLGEWSKAVAARHPFTAALGAALVVGLAAGAYALITGRSPAEVTMSGQSMLAPLASDPAAWSVPVLIALVAFKAVGYGVSMGALRGGPIFPAILLGAAAGLAFSGLPGFGPIPAMSAGMAAATAAVLPFPVASAVLVVILLGPAAPQMTPVVLIAVVIAFFAEQYVLRPRREGRSAASAASAASGR</sequence>
<dbReference type="Gene3D" id="1.10.3080.10">
    <property type="entry name" value="Clc chloride channel"/>
    <property type="match status" value="1"/>
</dbReference>
<evidence type="ECO:0000313" key="7">
    <source>
        <dbReference type="Proteomes" id="UP000224130"/>
    </source>
</evidence>
<dbReference type="InterPro" id="IPR001807">
    <property type="entry name" value="ClC"/>
</dbReference>
<feature type="transmembrane region" description="Helical" evidence="5">
    <location>
        <begin position="116"/>
        <end position="134"/>
    </location>
</feature>
<feature type="transmembrane region" description="Helical" evidence="5">
    <location>
        <begin position="30"/>
        <end position="54"/>
    </location>
</feature>
<reference evidence="6 7" key="1">
    <citation type="submission" date="2017-10" db="EMBL/GenBank/DDBJ databases">
        <title>Sequencing the genomes of 1000 actinobacteria strains.</title>
        <authorList>
            <person name="Klenk H.-P."/>
        </authorList>
    </citation>
    <scope>NUCLEOTIDE SEQUENCE [LARGE SCALE GENOMIC DNA]</scope>
    <source>
        <strain evidence="6 7">DSM 21863</strain>
    </source>
</reference>
<comment type="caution">
    <text evidence="6">The sequence shown here is derived from an EMBL/GenBank/DDBJ whole genome shotgun (WGS) entry which is preliminary data.</text>
</comment>
<dbReference type="SUPFAM" id="SSF81340">
    <property type="entry name" value="Clc chloride channel"/>
    <property type="match status" value="1"/>
</dbReference>